<feature type="domain" description="HTH marR-type" evidence="4">
    <location>
        <begin position="15"/>
        <end position="147"/>
    </location>
</feature>
<dbReference type="AlphaFoldDB" id="A0A2S6HXL6"/>
<evidence type="ECO:0000259" key="4">
    <source>
        <dbReference type="PROSITE" id="PS50995"/>
    </source>
</evidence>
<dbReference type="PANTHER" id="PTHR42756:SF1">
    <property type="entry name" value="TRANSCRIPTIONAL REPRESSOR OF EMRAB OPERON"/>
    <property type="match status" value="1"/>
</dbReference>
<dbReference type="InterPro" id="IPR000835">
    <property type="entry name" value="HTH_MarR-typ"/>
</dbReference>
<dbReference type="InterPro" id="IPR036390">
    <property type="entry name" value="WH_DNA-bd_sf"/>
</dbReference>
<dbReference type="InterPro" id="IPR036388">
    <property type="entry name" value="WH-like_DNA-bd_sf"/>
</dbReference>
<sequence length="159" mass="17809">MKKNTISYGKENDTNLKAFIGLSRTTQALHRRAGAIFSQGGLTSAQFAVLEALYHKGDLTINEIIDSILSTSGNMTVVINNLEKDAMIERHPNPNDKRSCIIAITQKGIEKIEEIFPRHVEDLAESFTGLNEEEKEMLVHLLKKINTRSESNEQKNKGN</sequence>
<dbReference type="SUPFAM" id="SSF46785">
    <property type="entry name" value="Winged helix' DNA-binding domain"/>
    <property type="match status" value="1"/>
</dbReference>
<proteinExistence type="predicted"/>
<evidence type="ECO:0000313" key="5">
    <source>
        <dbReference type="EMBL" id="PPK82751.1"/>
    </source>
</evidence>
<organism evidence="5 6">
    <name type="scientific">Lacrimispora xylanisolvens</name>
    <dbReference type="NCBI Taxonomy" id="384636"/>
    <lineage>
        <taxon>Bacteria</taxon>
        <taxon>Bacillati</taxon>
        <taxon>Bacillota</taxon>
        <taxon>Clostridia</taxon>
        <taxon>Lachnospirales</taxon>
        <taxon>Lachnospiraceae</taxon>
        <taxon>Lacrimispora</taxon>
    </lineage>
</organism>
<dbReference type="OrthoDB" id="996843at2"/>
<evidence type="ECO:0000256" key="2">
    <source>
        <dbReference type="ARBA" id="ARBA00023125"/>
    </source>
</evidence>
<keyword evidence="6" id="KW-1185">Reference proteome</keyword>
<dbReference type="RefSeq" id="WP_104435535.1">
    <property type="nucleotide sequence ID" value="NZ_PTJA01000002.1"/>
</dbReference>
<reference evidence="5 6" key="1">
    <citation type="submission" date="2018-02" db="EMBL/GenBank/DDBJ databases">
        <title>Genomic Encyclopedia of Archaeal and Bacterial Type Strains, Phase II (KMG-II): from individual species to whole genera.</title>
        <authorList>
            <person name="Goeker M."/>
        </authorList>
    </citation>
    <scope>NUCLEOTIDE SEQUENCE [LARGE SCALE GENOMIC DNA]</scope>
    <source>
        <strain evidence="5 6">DSM 3808</strain>
    </source>
</reference>
<dbReference type="Gene3D" id="1.10.10.10">
    <property type="entry name" value="Winged helix-like DNA-binding domain superfamily/Winged helix DNA-binding domain"/>
    <property type="match status" value="1"/>
</dbReference>
<evidence type="ECO:0000256" key="3">
    <source>
        <dbReference type="ARBA" id="ARBA00023163"/>
    </source>
</evidence>
<gene>
    <name evidence="5" type="ORF">BXY41_102441</name>
</gene>
<dbReference type="GO" id="GO:0003700">
    <property type="term" value="F:DNA-binding transcription factor activity"/>
    <property type="evidence" value="ECO:0007669"/>
    <property type="project" value="InterPro"/>
</dbReference>
<dbReference type="EMBL" id="PTJA01000002">
    <property type="protein sequence ID" value="PPK82751.1"/>
    <property type="molecule type" value="Genomic_DNA"/>
</dbReference>
<name>A0A2S6HXL6_9FIRM</name>
<protein>
    <submittedName>
        <fullName evidence="5">MarR family transcriptional regulator</fullName>
    </submittedName>
</protein>
<keyword evidence="1" id="KW-0805">Transcription regulation</keyword>
<accession>A0A2S6HXL6</accession>
<dbReference type="SMART" id="SM00347">
    <property type="entry name" value="HTH_MARR"/>
    <property type="match status" value="1"/>
</dbReference>
<dbReference type="Proteomes" id="UP000237749">
    <property type="component" value="Unassembled WGS sequence"/>
</dbReference>
<evidence type="ECO:0000256" key="1">
    <source>
        <dbReference type="ARBA" id="ARBA00023015"/>
    </source>
</evidence>
<dbReference type="PRINTS" id="PR00598">
    <property type="entry name" value="HTHMARR"/>
</dbReference>
<comment type="caution">
    <text evidence="5">The sequence shown here is derived from an EMBL/GenBank/DDBJ whole genome shotgun (WGS) entry which is preliminary data.</text>
</comment>
<keyword evidence="2" id="KW-0238">DNA-binding</keyword>
<dbReference type="GO" id="GO:0003677">
    <property type="term" value="F:DNA binding"/>
    <property type="evidence" value="ECO:0007669"/>
    <property type="project" value="UniProtKB-KW"/>
</dbReference>
<dbReference type="PANTHER" id="PTHR42756">
    <property type="entry name" value="TRANSCRIPTIONAL REGULATOR, MARR"/>
    <property type="match status" value="1"/>
</dbReference>
<keyword evidence="3" id="KW-0804">Transcription</keyword>
<dbReference type="PROSITE" id="PS50995">
    <property type="entry name" value="HTH_MARR_2"/>
    <property type="match status" value="1"/>
</dbReference>
<dbReference type="Pfam" id="PF01047">
    <property type="entry name" value="MarR"/>
    <property type="match status" value="1"/>
</dbReference>
<evidence type="ECO:0000313" key="6">
    <source>
        <dbReference type="Proteomes" id="UP000237749"/>
    </source>
</evidence>